<dbReference type="STRING" id="646529.Desaci_4105"/>
<gene>
    <name evidence="1" type="ordered locus">Desaci_4105</name>
</gene>
<dbReference type="eggNOG" id="ENOG503173E">
    <property type="taxonomic scope" value="Bacteria"/>
</dbReference>
<dbReference type="AlphaFoldDB" id="I4DAZ4"/>
<dbReference type="Pfam" id="PF20126">
    <property type="entry name" value="TumE"/>
    <property type="match status" value="1"/>
</dbReference>
<dbReference type="InterPro" id="IPR045397">
    <property type="entry name" value="TumE-like"/>
</dbReference>
<accession>I4DAZ4</accession>
<evidence type="ECO:0000313" key="1">
    <source>
        <dbReference type="EMBL" id="AFM42968.1"/>
    </source>
</evidence>
<evidence type="ECO:0000313" key="2">
    <source>
        <dbReference type="Proteomes" id="UP000002892"/>
    </source>
</evidence>
<sequence>MMIEEIANLCKLEFPSLIEKVEIVDPRRKRIRLTLFDGSYIDIHQNANGRYSYHWECDKGFYRFNNAPHFDDIETAPHHLHICKLKVLPSEVRGVTEEDVRKVLKFVHKRVSN</sequence>
<dbReference type="HOGENOM" id="CLU_2129388_0_0_9"/>
<proteinExistence type="predicted"/>
<dbReference type="KEGG" id="dai:Desaci_4105"/>
<name>I4DAZ4_DESAJ</name>
<reference evidence="1 2" key="1">
    <citation type="journal article" date="2012" name="J. Bacteriol.">
        <title>Complete genome sequences of Desulfosporosinus orientis DSM765T, Desulfosporosinus youngiae DSM17734T, Desulfosporosinus meridiei DSM13257T, and Desulfosporosinus acidiphilus DSM22704T.</title>
        <authorList>
            <person name="Pester M."/>
            <person name="Brambilla E."/>
            <person name="Alazard D."/>
            <person name="Rattei T."/>
            <person name="Weinmaier T."/>
            <person name="Han J."/>
            <person name="Lucas S."/>
            <person name="Lapidus A."/>
            <person name="Cheng J.F."/>
            <person name="Goodwin L."/>
            <person name="Pitluck S."/>
            <person name="Peters L."/>
            <person name="Ovchinnikova G."/>
            <person name="Teshima H."/>
            <person name="Detter J.C."/>
            <person name="Han C.S."/>
            <person name="Tapia R."/>
            <person name="Land M.L."/>
            <person name="Hauser L."/>
            <person name="Kyrpides N.C."/>
            <person name="Ivanova N.N."/>
            <person name="Pagani I."/>
            <person name="Huntmann M."/>
            <person name="Wei C.L."/>
            <person name="Davenport K.W."/>
            <person name="Daligault H."/>
            <person name="Chain P.S."/>
            <person name="Chen A."/>
            <person name="Mavromatis K."/>
            <person name="Markowitz V."/>
            <person name="Szeto E."/>
            <person name="Mikhailova N."/>
            <person name="Pati A."/>
            <person name="Wagner M."/>
            <person name="Woyke T."/>
            <person name="Ollivier B."/>
            <person name="Klenk H.P."/>
            <person name="Spring S."/>
            <person name="Loy A."/>
        </authorList>
    </citation>
    <scope>NUCLEOTIDE SEQUENCE [LARGE SCALE GENOMIC DNA]</scope>
    <source>
        <strain evidence="2">DSM 22704 / JCM 16185 / SJ4</strain>
    </source>
</reference>
<dbReference type="OrthoDB" id="572460at2"/>
<keyword evidence="2" id="KW-1185">Reference proteome</keyword>
<protein>
    <submittedName>
        <fullName evidence="1">Uncharacterized protein</fullName>
    </submittedName>
</protein>
<organism evidence="1 2">
    <name type="scientific">Desulfosporosinus acidiphilus (strain DSM 22704 / JCM 16185 / SJ4)</name>
    <dbReference type="NCBI Taxonomy" id="646529"/>
    <lineage>
        <taxon>Bacteria</taxon>
        <taxon>Bacillati</taxon>
        <taxon>Bacillota</taxon>
        <taxon>Clostridia</taxon>
        <taxon>Eubacteriales</taxon>
        <taxon>Desulfitobacteriaceae</taxon>
        <taxon>Desulfosporosinus</taxon>
    </lineage>
</organism>
<dbReference type="Proteomes" id="UP000002892">
    <property type="component" value="Chromosome"/>
</dbReference>
<dbReference type="RefSeq" id="WP_014828954.1">
    <property type="nucleotide sequence ID" value="NC_018068.1"/>
</dbReference>
<dbReference type="EMBL" id="CP003639">
    <property type="protein sequence ID" value="AFM42968.1"/>
    <property type="molecule type" value="Genomic_DNA"/>
</dbReference>